<proteinExistence type="predicted"/>
<keyword evidence="1" id="KW-0812">Transmembrane</keyword>
<dbReference type="EMBL" id="CP118615">
    <property type="protein sequence ID" value="WDZ86141.1"/>
    <property type="molecule type" value="Genomic_DNA"/>
</dbReference>
<organism evidence="2 3">
    <name type="scientific">Micromonospora cathayae</name>
    <dbReference type="NCBI Taxonomy" id="3028804"/>
    <lineage>
        <taxon>Bacteria</taxon>
        <taxon>Bacillati</taxon>
        <taxon>Actinomycetota</taxon>
        <taxon>Actinomycetes</taxon>
        <taxon>Micromonosporales</taxon>
        <taxon>Micromonosporaceae</taxon>
        <taxon>Micromonospora</taxon>
    </lineage>
</organism>
<keyword evidence="1" id="KW-0472">Membrane</keyword>
<dbReference type="RefSeq" id="WP_275032926.1">
    <property type="nucleotide sequence ID" value="NZ_CP118615.1"/>
</dbReference>
<name>A0ABY7ZUQ7_9ACTN</name>
<gene>
    <name evidence="2" type="ORF">PVK37_06895</name>
</gene>
<reference evidence="2 3" key="1">
    <citation type="submission" date="2023-02" db="EMBL/GenBank/DDBJ databases">
        <authorList>
            <person name="Mo P."/>
        </authorList>
    </citation>
    <scope>NUCLEOTIDE SEQUENCE [LARGE SCALE GENOMIC DNA]</scope>
    <source>
        <strain evidence="2 3">HUAS 3</strain>
    </source>
</reference>
<accession>A0ABY7ZUQ7</accession>
<feature type="transmembrane region" description="Helical" evidence="1">
    <location>
        <begin position="207"/>
        <end position="229"/>
    </location>
</feature>
<evidence type="ECO:0000313" key="3">
    <source>
        <dbReference type="Proteomes" id="UP001219605"/>
    </source>
</evidence>
<sequence>MTGAKPAAGGQQKSTVWLVVVTVVVVGVCVGIGIVNNDGGGSVVPPPTATERADTVAVLKRNAEAQDVCYGWKLQESTREVSVGSNLGDGVPVDDERCPRWVEVQASVTWTSESSELSDYASVGLDSSGDLDSYDLLRAQQGLTRFGLTDDVFIDDPGWAITRAAVVLPLLLAETGQVPPVPVGTAAAEAAPTPLPAAGNDIWRDRWGYLLAVGGLLLVTALLVTVGLIQRQRQRRARPGQ</sequence>
<feature type="transmembrane region" description="Helical" evidence="1">
    <location>
        <begin position="15"/>
        <end position="35"/>
    </location>
</feature>
<protein>
    <submittedName>
        <fullName evidence="2">Uncharacterized protein</fullName>
    </submittedName>
</protein>
<keyword evidence="3" id="KW-1185">Reference proteome</keyword>
<keyword evidence="1" id="KW-1133">Transmembrane helix</keyword>
<evidence type="ECO:0000256" key="1">
    <source>
        <dbReference type="SAM" id="Phobius"/>
    </source>
</evidence>
<evidence type="ECO:0000313" key="2">
    <source>
        <dbReference type="EMBL" id="WDZ86141.1"/>
    </source>
</evidence>
<dbReference type="Proteomes" id="UP001219605">
    <property type="component" value="Chromosome"/>
</dbReference>